<comment type="caution">
    <text evidence="1">The sequence shown here is derived from an EMBL/GenBank/DDBJ whole genome shotgun (WGS) entry which is preliminary data.</text>
</comment>
<protein>
    <recommendedName>
        <fullName evidence="3">Glycosyltransferase subfamily 4-like N-terminal domain-containing protein</fullName>
    </recommendedName>
</protein>
<accession>A0A934WR75</accession>
<evidence type="ECO:0008006" key="3">
    <source>
        <dbReference type="Google" id="ProtNLM"/>
    </source>
</evidence>
<name>A0A934WR75_9FIRM</name>
<dbReference type="Proteomes" id="UP000633365">
    <property type="component" value="Unassembled WGS sequence"/>
</dbReference>
<dbReference type="RefSeq" id="WP_201426910.1">
    <property type="nucleotide sequence ID" value="NZ_JAEQMG010000040.1"/>
</dbReference>
<reference evidence="1" key="1">
    <citation type="submission" date="2021-01" db="EMBL/GenBank/DDBJ databases">
        <title>Genome public.</title>
        <authorList>
            <person name="Liu C."/>
            <person name="Sun Q."/>
        </authorList>
    </citation>
    <scope>NUCLEOTIDE SEQUENCE</scope>
    <source>
        <strain evidence="1">M6</strain>
    </source>
</reference>
<evidence type="ECO:0000313" key="1">
    <source>
        <dbReference type="EMBL" id="MBK6087605.1"/>
    </source>
</evidence>
<gene>
    <name evidence="1" type="ORF">JKK62_02890</name>
</gene>
<evidence type="ECO:0000313" key="2">
    <source>
        <dbReference type="Proteomes" id="UP000633365"/>
    </source>
</evidence>
<dbReference type="EMBL" id="JAEQMG010000040">
    <property type="protein sequence ID" value="MBK6087605.1"/>
    <property type="molecule type" value="Genomic_DNA"/>
</dbReference>
<organism evidence="1 2">
    <name type="scientific">Ruminococcus difficilis</name>
    <dbReference type="NCBI Taxonomy" id="2763069"/>
    <lineage>
        <taxon>Bacteria</taxon>
        <taxon>Bacillati</taxon>
        <taxon>Bacillota</taxon>
        <taxon>Clostridia</taxon>
        <taxon>Eubacteriales</taxon>
        <taxon>Oscillospiraceae</taxon>
        <taxon>Ruminococcus</taxon>
    </lineage>
</organism>
<dbReference type="AlphaFoldDB" id="A0A934WR75"/>
<keyword evidence="2" id="KW-1185">Reference proteome</keyword>
<sequence length="407" mass="46247">MKVLVIVGDCLTVNSSANLCHLAYISGLVDCGYQVTIVSADSDNYSHDRSMTIPSGTKNYFYDGITLYEKLSKKKSDNVPGLSIETESDIKNDTVSIRSKVINAIKSGIISLYGPHGVYSKIVKTAQQFRSDEEYDYVLSISTPPSGHLLAHNLLKAKHIKAKQWIQIWEDPWFGDAYGFNGKKSIFQEEKRLLSFAEKVCYVSPLTMKNRQRLFPESADKMYWQPLPYYYKNDTDNCFDFDTNHYGYFGDYGPSSRDLSSFYKVAVECEIPVSICGNPNNLFPSTKTVQIYSRLPLNELRPIEDKTNVLVFLCNRKGGQIPGKIYQYSATNKTILFILDGTDEEKQVLKEYFQKFNRYVFCENTVEDITRAIKDIESGNIGDVVNKPIEAFNPKETVRKILACENG</sequence>
<proteinExistence type="predicted"/>